<accession>A0A226F0S5</accession>
<feature type="active site" description="Charge relay system" evidence="2">
    <location>
        <position position="404"/>
    </location>
</feature>
<feature type="active site" description="Charge relay system" evidence="2">
    <location>
        <position position="435"/>
    </location>
</feature>
<evidence type="ECO:0000256" key="1">
    <source>
        <dbReference type="ARBA" id="ARBA00010701"/>
    </source>
</evidence>
<evidence type="ECO:0000313" key="6">
    <source>
        <dbReference type="Proteomes" id="UP000198287"/>
    </source>
</evidence>
<keyword evidence="6" id="KW-1185">Reference proteome</keyword>
<dbReference type="InterPro" id="IPR006693">
    <property type="entry name" value="AB_hydrolase_lipase"/>
</dbReference>
<proteinExistence type="inferred from homology"/>
<name>A0A226F0S5_FOLCA</name>
<evidence type="ECO:0000256" key="2">
    <source>
        <dbReference type="PIRSR" id="PIRSR000862-1"/>
    </source>
</evidence>
<reference evidence="5 6" key="1">
    <citation type="submission" date="2015-12" db="EMBL/GenBank/DDBJ databases">
        <title>The genome of Folsomia candida.</title>
        <authorList>
            <person name="Faddeeva A."/>
            <person name="Derks M.F."/>
            <person name="Anvar Y."/>
            <person name="Smit S."/>
            <person name="Van Straalen N."/>
            <person name="Roelofs D."/>
        </authorList>
    </citation>
    <scope>NUCLEOTIDE SEQUENCE [LARGE SCALE GENOMIC DNA]</scope>
    <source>
        <strain evidence="5 6">VU population</strain>
        <tissue evidence="5">Whole body</tissue>
    </source>
</reference>
<evidence type="ECO:0000256" key="3">
    <source>
        <dbReference type="SAM" id="Phobius"/>
    </source>
</evidence>
<dbReference type="Pfam" id="PF04083">
    <property type="entry name" value="Abhydro_lipase"/>
    <property type="match status" value="1"/>
</dbReference>
<dbReference type="PIRSF" id="PIRSF000862">
    <property type="entry name" value="Steryl_ester_lip"/>
    <property type="match status" value="1"/>
</dbReference>
<feature type="domain" description="Partial AB-hydrolase lipase" evidence="4">
    <location>
        <begin position="65"/>
        <end position="120"/>
    </location>
</feature>
<organism evidence="5 6">
    <name type="scientific">Folsomia candida</name>
    <name type="common">Springtail</name>
    <dbReference type="NCBI Taxonomy" id="158441"/>
    <lineage>
        <taxon>Eukaryota</taxon>
        <taxon>Metazoa</taxon>
        <taxon>Ecdysozoa</taxon>
        <taxon>Arthropoda</taxon>
        <taxon>Hexapoda</taxon>
        <taxon>Collembola</taxon>
        <taxon>Entomobryomorpha</taxon>
        <taxon>Isotomoidea</taxon>
        <taxon>Isotomidae</taxon>
        <taxon>Proisotominae</taxon>
        <taxon>Folsomia</taxon>
    </lineage>
</organism>
<dbReference type="Proteomes" id="UP000198287">
    <property type="component" value="Unassembled WGS sequence"/>
</dbReference>
<protein>
    <submittedName>
        <fullName evidence="5">Lipase 3</fullName>
    </submittedName>
</protein>
<feature type="active site" description="Nucleophile" evidence="2">
    <location>
        <position position="197"/>
    </location>
</feature>
<dbReference type="EMBL" id="LNIX01000001">
    <property type="protein sequence ID" value="OXA63024.1"/>
    <property type="molecule type" value="Genomic_DNA"/>
</dbReference>
<keyword evidence="3" id="KW-0812">Transmembrane</keyword>
<dbReference type="OMA" id="ESTINQC"/>
<comment type="similarity">
    <text evidence="1">Belongs to the AB hydrolase superfamily. Lipase family.</text>
</comment>
<evidence type="ECO:0000313" key="5">
    <source>
        <dbReference type="EMBL" id="OXA63024.1"/>
    </source>
</evidence>
<dbReference type="OrthoDB" id="9974421at2759"/>
<sequence length="461" mass="52205">MFVIYTAISVKLKYLSALFVILLQLGSLGEIHAASLNNFVPLQTNFESNRDKRGDLGGPYPMHTVDIIEQHGYPVETHFVETQDGYILEVHRIPPLAKNDKLPVLLTHGNFQSSAEWVINTPTNNSFAFILHSMGYDVWLGNNRGNPYGRRHKSFATNSPSFWNYTFHEMGLFDMPATIDHVLNQTGKSKLNYVSLSMGPAAFLAGLSHHPEYNGKIESAVLMGPTVFMAHFYNGLVYYMSFLSRFITVLALGLSLIFYLKLYQDCRKINLDSICLLKMFLNAFGSIPAISPTLGKLLNGLLPYLCSPKVDIIGICVNWIHIVYGQDGDLITKEQVAQVFATTPASGSSLKLTNHVMQLWRSKGFQEYDYGRRKNLEIYHSETPPSYNLTKATVPIALFVGLYDFMGHREDAKTLASKLPTLIEYYESPYKQFCHLDFVYGREIAAQLYYHAIEIFQIKEK</sequence>
<dbReference type="PANTHER" id="PTHR11005">
    <property type="entry name" value="LYSOSOMAL ACID LIPASE-RELATED"/>
    <property type="match status" value="1"/>
</dbReference>
<keyword evidence="3" id="KW-0472">Membrane</keyword>
<comment type="caution">
    <text evidence="5">The sequence shown here is derived from an EMBL/GenBank/DDBJ whole genome shotgun (WGS) entry which is preliminary data.</text>
</comment>
<evidence type="ECO:0000259" key="4">
    <source>
        <dbReference type="Pfam" id="PF04083"/>
    </source>
</evidence>
<feature type="transmembrane region" description="Helical" evidence="3">
    <location>
        <begin position="236"/>
        <end position="260"/>
    </location>
</feature>
<dbReference type="SUPFAM" id="SSF53474">
    <property type="entry name" value="alpha/beta-Hydrolases"/>
    <property type="match status" value="1"/>
</dbReference>
<dbReference type="AlphaFoldDB" id="A0A226F0S5"/>
<keyword evidence="3" id="KW-1133">Transmembrane helix</keyword>
<dbReference type="GO" id="GO:0016788">
    <property type="term" value="F:hydrolase activity, acting on ester bonds"/>
    <property type="evidence" value="ECO:0007669"/>
    <property type="project" value="InterPro"/>
</dbReference>
<dbReference type="GO" id="GO:0006629">
    <property type="term" value="P:lipid metabolic process"/>
    <property type="evidence" value="ECO:0007669"/>
    <property type="project" value="InterPro"/>
</dbReference>
<dbReference type="InterPro" id="IPR025483">
    <property type="entry name" value="Lipase_euk"/>
</dbReference>
<gene>
    <name evidence="5" type="ORF">Fcan01_03345</name>
</gene>
<dbReference type="InterPro" id="IPR029058">
    <property type="entry name" value="AB_hydrolase_fold"/>
</dbReference>
<dbReference type="Gene3D" id="3.40.50.1820">
    <property type="entry name" value="alpha/beta hydrolase"/>
    <property type="match status" value="1"/>
</dbReference>